<evidence type="ECO:0000259" key="4">
    <source>
        <dbReference type="Pfam" id="PF00891"/>
    </source>
</evidence>
<dbReference type="InterPro" id="IPR016461">
    <property type="entry name" value="COMT-like"/>
</dbReference>
<evidence type="ECO:0000256" key="2">
    <source>
        <dbReference type="ARBA" id="ARBA00022679"/>
    </source>
</evidence>
<dbReference type="Pfam" id="PF08100">
    <property type="entry name" value="Dimerisation"/>
    <property type="match status" value="1"/>
</dbReference>
<dbReference type="InterPro" id="IPR029063">
    <property type="entry name" value="SAM-dependent_MTases_sf"/>
</dbReference>
<dbReference type="GO" id="GO:0032259">
    <property type="term" value="P:methylation"/>
    <property type="evidence" value="ECO:0007669"/>
    <property type="project" value="UniProtKB-KW"/>
</dbReference>
<dbReference type="GO" id="GO:0008168">
    <property type="term" value="F:methyltransferase activity"/>
    <property type="evidence" value="ECO:0007669"/>
    <property type="project" value="UniProtKB-KW"/>
</dbReference>
<reference evidence="6 7" key="1">
    <citation type="journal article" date="2019" name="Int. J. Syst. Evol. Microbiol.">
        <title>The Global Catalogue of Microorganisms (GCM) 10K type strain sequencing project: providing services to taxonomists for standard genome sequencing and annotation.</title>
        <authorList>
            <consortium name="The Broad Institute Genomics Platform"/>
            <consortium name="The Broad Institute Genome Sequencing Center for Infectious Disease"/>
            <person name="Wu L."/>
            <person name="Ma J."/>
        </authorList>
    </citation>
    <scope>NUCLEOTIDE SEQUENCE [LARGE SCALE GENOMIC DNA]</scope>
    <source>
        <strain evidence="6 7">JCM 10667</strain>
    </source>
</reference>
<dbReference type="Gene3D" id="1.10.10.10">
    <property type="entry name" value="Winged helix-like DNA-binding domain superfamily/Winged helix DNA-binding domain"/>
    <property type="match status" value="1"/>
</dbReference>
<dbReference type="InterPro" id="IPR036390">
    <property type="entry name" value="WH_DNA-bd_sf"/>
</dbReference>
<evidence type="ECO:0000256" key="1">
    <source>
        <dbReference type="ARBA" id="ARBA00022603"/>
    </source>
</evidence>
<feature type="domain" description="O-methyltransferase C-terminal" evidence="4">
    <location>
        <begin position="111"/>
        <end position="316"/>
    </location>
</feature>
<dbReference type="PIRSF" id="PIRSF005739">
    <property type="entry name" value="O-mtase"/>
    <property type="match status" value="1"/>
</dbReference>
<comment type="caution">
    <text evidence="6">The sequence shown here is derived from an EMBL/GenBank/DDBJ whole genome shotgun (WGS) entry which is preliminary data.</text>
</comment>
<dbReference type="Pfam" id="PF00891">
    <property type="entry name" value="Methyltransf_2"/>
    <property type="match status" value="1"/>
</dbReference>
<dbReference type="InterPro" id="IPR012967">
    <property type="entry name" value="COMT_dimerisation"/>
</dbReference>
<organism evidence="6 7">
    <name type="scientific">Actinomadura livida</name>
    <dbReference type="NCBI Taxonomy" id="79909"/>
    <lineage>
        <taxon>Bacteria</taxon>
        <taxon>Bacillati</taxon>
        <taxon>Actinomycetota</taxon>
        <taxon>Actinomycetes</taxon>
        <taxon>Streptosporangiales</taxon>
        <taxon>Thermomonosporaceae</taxon>
        <taxon>Actinomadura</taxon>
    </lineage>
</organism>
<feature type="domain" description="O-methyltransferase dimerisation" evidence="5">
    <location>
        <begin position="16"/>
        <end position="87"/>
    </location>
</feature>
<dbReference type="SUPFAM" id="SSF46785">
    <property type="entry name" value="Winged helix' DNA-binding domain"/>
    <property type="match status" value="1"/>
</dbReference>
<sequence length="336" mass="36461">MAGHNDDNGLLRLKIMGYLVSQAIFAVTELDVVEELVDGPADAARLAERTGADPDALRRFLRVLTAEGLFVEEPAGTFALTPMGALLRRDAPGSLRHFVTLMAGDAYQAWSAATHSLRTGEPAFDVVFGKPMFDWLSERPEASATFNAAQAGLVDLRLRPLLERDWSGVATVVDVGGGNGRLLNMLLSRTPGLQGVLYDLPHVVEDDGLVLADADVRDRCQVVGGDFFRAVPEGGDVYVLAQILHDWDDARATEILRRCREAMPGHARLLILEQVVPDDAVPHPAKLLDLHMLVLLGGRERGEGAWRALLAAAGFEVERIGHWARSALIEARPTTG</sequence>
<keyword evidence="7" id="KW-1185">Reference proteome</keyword>
<dbReference type="PANTHER" id="PTHR43712:SF2">
    <property type="entry name" value="O-METHYLTRANSFERASE CICE"/>
    <property type="match status" value="1"/>
</dbReference>
<dbReference type="Gene3D" id="3.40.50.150">
    <property type="entry name" value="Vaccinia Virus protein VP39"/>
    <property type="match status" value="1"/>
</dbReference>
<protein>
    <submittedName>
        <fullName evidence="6">Methyltransferase</fullName>
    </submittedName>
</protein>
<evidence type="ECO:0000259" key="5">
    <source>
        <dbReference type="Pfam" id="PF08100"/>
    </source>
</evidence>
<keyword evidence="1 6" id="KW-0489">Methyltransferase</keyword>
<dbReference type="PANTHER" id="PTHR43712">
    <property type="entry name" value="PUTATIVE (AFU_ORTHOLOGUE AFUA_4G14580)-RELATED"/>
    <property type="match status" value="1"/>
</dbReference>
<dbReference type="Gene3D" id="1.10.287.1350">
    <property type="match status" value="1"/>
</dbReference>
<proteinExistence type="predicted"/>
<dbReference type="InterPro" id="IPR001077">
    <property type="entry name" value="COMT_C"/>
</dbReference>
<evidence type="ECO:0000313" key="6">
    <source>
        <dbReference type="EMBL" id="GAA0547198.1"/>
    </source>
</evidence>
<accession>A0ABN1DN76</accession>
<name>A0ABN1DN76_9ACTN</name>
<dbReference type="EMBL" id="BAAAHD010000002">
    <property type="protein sequence ID" value="GAA0547198.1"/>
    <property type="molecule type" value="Genomic_DNA"/>
</dbReference>
<dbReference type="InterPro" id="IPR036388">
    <property type="entry name" value="WH-like_DNA-bd_sf"/>
</dbReference>
<dbReference type="PROSITE" id="PS51683">
    <property type="entry name" value="SAM_OMT_II"/>
    <property type="match status" value="1"/>
</dbReference>
<evidence type="ECO:0000313" key="7">
    <source>
        <dbReference type="Proteomes" id="UP001501427"/>
    </source>
</evidence>
<gene>
    <name evidence="6" type="ORF">GCM10009546_06570</name>
</gene>
<keyword evidence="2" id="KW-0808">Transferase</keyword>
<dbReference type="CDD" id="cd02440">
    <property type="entry name" value="AdoMet_MTases"/>
    <property type="match status" value="1"/>
</dbReference>
<dbReference type="Proteomes" id="UP001501427">
    <property type="component" value="Unassembled WGS sequence"/>
</dbReference>
<dbReference type="SUPFAM" id="SSF53335">
    <property type="entry name" value="S-adenosyl-L-methionine-dependent methyltransferases"/>
    <property type="match status" value="1"/>
</dbReference>
<evidence type="ECO:0000256" key="3">
    <source>
        <dbReference type="ARBA" id="ARBA00022691"/>
    </source>
</evidence>
<keyword evidence="3" id="KW-0949">S-adenosyl-L-methionine</keyword>